<evidence type="ECO:0000313" key="3">
    <source>
        <dbReference type="Proteomes" id="UP000676079"/>
    </source>
</evidence>
<keyword evidence="3" id="KW-1185">Reference proteome</keyword>
<dbReference type="EMBL" id="CP074133">
    <property type="protein sequence ID" value="QUX21584.1"/>
    <property type="molecule type" value="Genomic_DNA"/>
</dbReference>
<dbReference type="Proteomes" id="UP000676079">
    <property type="component" value="Chromosome"/>
</dbReference>
<reference evidence="2 3" key="1">
    <citation type="submission" date="2021-05" db="EMBL/GenBank/DDBJ databases">
        <title>Direct Submission.</title>
        <authorList>
            <person name="Li K."/>
            <person name="Gao J."/>
        </authorList>
    </citation>
    <scope>NUCLEOTIDE SEQUENCE [LARGE SCALE GENOMIC DNA]</scope>
    <source>
        <strain evidence="2 3">Mg02</strain>
    </source>
</reference>
<name>A0ABX8BJW0_9ACTN</name>
<organism evidence="2 3">
    <name type="scientific">Nocardiopsis changdeensis</name>
    <dbReference type="NCBI Taxonomy" id="2831969"/>
    <lineage>
        <taxon>Bacteria</taxon>
        <taxon>Bacillati</taxon>
        <taxon>Actinomycetota</taxon>
        <taxon>Actinomycetes</taxon>
        <taxon>Streptosporangiales</taxon>
        <taxon>Nocardiopsidaceae</taxon>
        <taxon>Nocardiopsis</taxon>
    </lineage>
</organism>
<evidence type="ECO:0008006" key="4">
    <source>
        <dbReference type="Google" id="ProtNLM"/>
    </source>
</evidence>
<protein>
    <recommendedName>
        <fullName evidence="4">Lytic transglycosylase domain-containing protein</fullName>
    </recommendedName>
</protein>
<evidence type="ECO:0000256" key="1">
    <source>
        <dbReference type="SAM" id="MobiDB-lite"/>
    </source>
</evidence>
<feature type="region of interest" description="Disordered" evidence="1">
    <location>
        <begin position="96"/>
        <end position="116"/>
    </location>
</feature>
<sequence>MSGSRHTNFGEPRRPSPSRPAGRAGERSGPPRLWRWLWPANPHGGDRGAALTETAAVLILVAAVMVAVYQLELSRTFNEGVRQMVCLVRGPSCGETWTEADRPEAPESYEWGQGNPNRVDNQNIARSLAEGYGWQDAEWQCLSNLWGAMSHWDHTVTDPDTGAVGISGFVPGVHGNLPSGFRDSAQAQIEWGLGHIRDTHGTPCVAWSYWQGSGSY</sequence>
<proteinExistence type="predicted"/>
<accession>A0ABX8BJW0</accession>
<feature type="region of interest" description="Disordered" evidence="1">
    <location>
        <begin position="1"/>
        <end position="33"/>
    </location>
</feature>
<evidence type="ECO:0000313" key="2">
    <source>
        <dbReference type="EMBL" id="QUX21584.1"/>
    </source>
</evidence>
<gene>
    <name evidence="2" type="ORF">KGD84_24775</name>
</gene>